<evidence type="ECO:0000256" key="1">
    <source>
        <dbReference type="SAM" id="MobiDB-lite"/>
    </source>
</evidence>
<feature type="region of interest" description="Disordered" evidence="1">
    <location>
        <begin position="195"/>
        <end position="317"/>
    </location>
</feature>
<dbReference type="OrthoDB" id="432299at2759"/>
<evidence type="ECO:0000313" key="2">
    <source>
        <dbReference type="EMBL" id="KAF9479598.1"/>
    </source>
</evidence>
<gene>
    <name evidence="2" type="ORF">BDN70DRAFT_682667</name>
</gene>
<feature type="compositionally biased region" description="Basic and acidic residues" evidence="1">
    <location>
        <begin position="237"/>
        <end position="273"/>
    </location>
</feature>
<evidence type="ECO:0000313" key="3">
    <source>
        <dbReference type="Proteomes" id="UP000807469"/>
    </source>
</evidence>
<accession>A0A9P5Z1C9</accession>
<protein>
    <submittedName>
        <fullName evidence="2">Uncharacterized protein</fullName>
    </submittedName>
</protein>
<organism evidence="2 3">
    <name type="scientific">Pholiota conissans</name>
    <dbReference type="NCBI Taxonomy" id="109636"/>
    <lineage>
        <taxon>Eukaryota</taxon>
        <taxon>Fungi</taxon>
        <taxon>Dikarya</taxon>
        <taxon>Basidiomycota</taxon>
        <taxon>Agaricomycotina</taxon>
        <taxon>Agaricomycetes</taxon>
        <taxon>Agaricomycetidae</taxon>
        <taxon>Agaricales</taxon>
        <taxon>Agaricineae</taxon>
        <taxon>Strophariaceae</taxon>
        <taxon>Pholiota</taxon>
    </lineage>
</organism>
<name>A0A9P5Z1C9_9AGAR</name>
<proteinExistence type="predicted"/>
<keyword evidence="3" id="KW-1185">Reference proteome</keyword>
<feature type="compositionally biased region" description="Basic and acidic residues" evidence="1">
    <location>
        <begin position="209"/>
        <end position="223"/>
    </location>
</feature>
<feature type="compositionally biased region" description="Polar residues" evidence="1">
    <location>
        <begin position="82"/>
        <end position="98"/>
    </location>
</feature>
<dbReference type="EMBL" id="MU155209">
    <property type="protein sequence ID" value="KAF9479598.1"/>
    <property type="molecule type" value="Genomic_DNA"/>
</dbReference>
<sequence>MRAHDGESSSSAWRFPPASDAIPPITPSAPNPIRNVPGPSSQQTASGIYAASHPTPERGPLGRGPPPRIRESPGNSEAAVQIAQSPATPYNNEPSSSKLPDLHIVHRNKRPRSPTPPQRYARQRRSSPHGDVASTSKRPPYVARSINSYDYAYSLPGQDQPRRVSGPPPRSAISYRTRSPTVPYVPAYQRTIFAEPMAARSPSPMDQRSSSREVRSPVRERGRTPPILPTSYAPRSAYERGDTYWRGRDHRRPSLDHRDPRFRRPPEERIGDRRHSRSPLRRSFEERTGERRQSWSPPRRLMTSDQYIPMESSPRSRTEINLDYGEKSKSSSMEGQRVQAVSPERLQRQEMNTIQESPMSKAILAHRKAAQSNALFWDAKRGLDHLGILKWTFELDDKAATRLNLNKINNISASTMDNSPEKPTKKTSLKLACYSKDLVIQCIEKGLPAGEPPTLETLSANHVWPKFGHLIVKVNEELPDFKGRTFLPKKLSTSSS</sequence>
<feature type="region of interest" description="Disordered" evidence="1">
    <location>
        <begin position="1"/>
        <end position="179"/>
    </location>
</feature>
<feature type="compositionally biased region" description="Basic and acidic residues" evidence="1">
    <location>
        <begin position="282"/>
        <end position="293"/>
    </location>
</feature>
<reference evidence="2" key="1">
    <citation type="submission" date="2020-11" db="EMBL/GenBank/DDBJ databases">
        <authorList>
            <consortium name="DOE Joint Genome Institute"/>
            <person name="Ahrendt S."/>
            <person name="Riley R."/>
            <person name="Andreopoulos W."/>
            <person name="Labutti K."/>
            <person name="Pangilinan J."/>
            <person name="Ruiz-Duenas F.J."/>
            <person name="Barrasa J.M."/>
            <person name="Sanchez-Garcia M."/>
            <person name="Camarero S."/>
            <person name="Miyauchi S."/>
            <person name="Serrano A."/>
            <person name="Linde D."/>
            <person name="Babiker R."/>
            <person name="Drula E."/>
            <person name="Ayuso-Fernandez I."/>
            <person name="Pacheco R."/>
            <person name="Padilla G."/>
            <person name="Ferreira P."/>
            <person name="Barriuso J."/>
            <person name="Kellner H."/>
            <person name="Castanera R."/>
            <person name="Alfaro M."/>
            <person name="Ramirez L."/>
            <person name="Pisabarro A.G."/>
            <person name="Kuo A."/>
            <person name="Tritt A."/>
            <person name="Lipzen A."/>
            <person name="He G."/>
            <person name="Yan M."/>
            <person name="Ng V."/>
            <person name="Cullen D."/>
            <person name="Martin F."/>
            <person name="Rosso M.-N."/>
            <person name="Henrissat B."/>
            <person name="Hibbett D."/>
            <person name="Martinez A.T."/>
            <person name="Grigoriev I.V."/>
        </authorList>
    </citation>
    <scope>NUCLEOTIDE SEQUENCE</scope>
    <source>
        <strain evidence="2">CIRM-BRFM 674</strain>
    </source>
</reference>
<dbReference type="AlphaFoldDB" id="A0A9P5Z1C9"/>
<dbReference type="Proteomes" id="UP000807469">
    <property type="component" value="Unassembled WGS sequence"/>
</dbReference>
<comment type="caution">
    <text evidence="2">The sequence shown here is derived from an EMBL/GenBank/DDBJ whole genome shotgun (WGS) entry which is preliminary data.</text>
</comment>